<evidence type="ECO:0000256" key="1">
    <source>
        <dbReference type="SAM" id="Phobius"/>
    </source>
</evidence>
<dbReference type="Proteomes" id="UP000823736">
    <property type="component" value="Unassembled WGS sequence"/>
</dbReference>
<keyword evidence="1" id="KW-0812">Transmembrane</keyword>
<name>A0A8T4H0P6_9EURY</name>
<reference evidence="2" key="1">
    <citation type="submission" date="2021-03" db="EMBL/GenBank/DDBJ databases">
        <title>Genomic Encyclopedia of Type Strains, Phase IV (KMG-IV): sequencing the most valuable type-strain genomes for metagenomic binning, comparative biology and taxonomic classification.</title>
        <authorList>
            <person name="Goeker M."/>
        </authorList>
    </citation>
    <scope>NUCLEOTIDE SEQUENCE</scope>
    <source>
        <strain evidence="2">DSM 26232</strain>
    </source>
</reference>
<feature type="transmembrane region" description="Helical" evidence="1">
    <location>
        <begin position="35"/>
        <end position="54"/>
    </location>
</feature>
<feature type="transmembrane region" description="Helical" evidence="1">
    <location>
        <begin position="6"/>
        <end position="28"/>
    </location>
</feature>
<keyword evidence="1" id="KW-0472">Membrane</keyword>
<keyword evidence="1" id="KW-1133">Transmembrane helix</keyword>
<dbReference type="AlphaFoldDB" id="A0A8T4H0P6"/>
<dbReference type="RefSeq" id="WP_209491431.1">
    <property type="nucleotide sequence ID" value="NZ_JAGGLC010000003.1"/>
</dbReference>
<comment type="caution">
    <text evidence="2">The sequence shown here is derived from an EMBL/GenBank/DDBJ whole genome shotgun (WGS) entry which is preliminary data.</text>
</comment>
<proteinExistence type="predicted"/>
<evidence type="ECO:0000313" key="2">
    <source>
        <dbReference type="EMBL" id="MBP1987155.1"/>
    </source>
</evidence>
<sequence length="57" mass="5940">MSLAETVLLAGVALALFGVVSVLGDAIFADADRRFVAYLVGLMLAMATVGYLLLEHA</sequence>
<keyword evidence="3" id="KW-1185">Reference proteome</keyword>
<gene>
    <name evidence="2" type="ORF">J2753_001653</name>
</gene>
<organism evidence="2 3">
    <name type="scientific">Halolamina salifodinae</name>
    <dbReference type="NCBI Taxonomy" id="1202767"/>
    <lineage>
        <taxon>Archaea</taxon>
        <taxon>Methanobacteriati</taxon>
        <taxon>Methanobacteriota</taxon>
        <taxon>Stenosarchaea group</taxon>
        <taxon>Halobacteria</taxon>
        <taxon>Halobacteriales</taxon>
        <taxon>Haloferacaceae</taxon>
    </lineage>
</organism>
<dbReference type="EMBL" id="JAGGLC010000003">
    <property type="protein sequence ID" value="MBP1987155.1"/>
    <property type="molecule type" value="Genomic_DNA"/>
</dbReference>
<accession>A0A8T4H0P6</accession>
<protein>
    <submittedName>
        <fullName evidence="2">Uncharacterized protein</fullName>
    </submittedName>
</protein>
<evidence type="ECO:0000313" key="3">
    <source>
        <dbReference type="Proteomes" id="UP000823736"/>
    </source>
</evidence>